<dbReference type="InterPro" id="IPR052017">
    <property type="entry name" value="TSUP"/>
</dbReference>
<feature type="transmembrane region" description="Helical" evidence="8">
    <location>
        <begin position="128"/>
        <end position="146"/>
    </location>
</feature>
<keyword evidence="3" id="KW-0813">Transport</keyword>
<keyword evidence="4 8" id="KW-1003">Cell membrane</keyword>
<comment type="similarity">
    <text evidence="2 8">Belongs to the 4-toluene sulfonate uptake permease (TSUP) (TC 2.A.102) family.</text>
</comment>
<feature type="transmembrane region" description="Helical" evidence="8">
    <location>
        <begin position="198"/>
        <end position="216"/>
    </location>
</feature>
<organism evidence="9 10">
    <name type="scientific">Brucella haematophila</name>
    <dbReference type="NCBI Taxonomy" id="419474"/>
    <lineage>
        <taxon>Bacteria</taxon>
        <taxon>Pseudomonadati</taxon>
        <taxon>Pseudomonadota</taxon>
        <taxon>Alphaproteobacteria</taxon>
        <taxon>Hyphomicrobiales</taxon>
        <taxon>Brucellaceae</taxon>
        <taxon>Brucella/Ochrobactrum group</taxon>
        <taxon>Brucella</taxon>
    </lineage>
</organism>
<feature type="transmembrane region" description="Helical" evidence="8">
    <location>
        <begin position="7"/>
        <end position="26"/>
    </location>
</feature>
<evidence type="ECO:0000256" key="5">
    <source>
        <dbReference type="ARBA" id="ARBA00022692"/>
    </source>
</evidence>
<evidence type="ECO:0000256" key="4">
    <source>
        <dbReference type="ARBA" id="ARBA00022475"/>
    </source>
</evidence>
<dbReference type="InterPro" id="IPR002781">
    <property type="entry name" value="TM_pro_TauE-like"/>
</dbReference>
<dbReference type="Proteomes" id="UP000704467">
    <property type="component" value="Unassembled WGS sequence"/>
</dbReference>
<evidence type="ECO:0000256" key="8">
    <source>
        <dbReference type="RuleBase" id="RU363041"/>
    </source>
</evidence>
<comment type="caution">
    <text evidence="9">The sequence shown here is derived from an EMBL/GenBank/DDBJ whole genome shotgun (WGS) entry which is preliminary data.</text>
</comment>
<feature type="transmembrane region" description="Helical" evidence="8">
    <location>
        <begin position="74"/>
        <end position="92"/>
    </location>
</feature>
<protein>
    <recommendedName>
        <fullName evidence="8">Probable membrane transporter protein</fullName>
    </recommendedName>
</protein>
<evidence type="ECO:0000256" key="2">
    <source>
        <dbReference type="ARBA" id="ARBA00009142"/>
    </source>
</evidence>
<dbReference type="Pfam" id="PF01925">
    <property type="entry name" value="TauE"/>
    <property type="match status" value="1"/>
</dbReference>
<feature type="transmembrane region" description="Helical" evidence="8">
    <location>
        <begin position="98"/>
        <end position="116"/>
    </location>
</feature>
<feature type="transmembrane region" description="Helical" evidence="8">
    <location>
        <begin position="32"/>
        <end position="54"/>
    </location>
</feature>
<reference evidence="9 10" key="1">
    <citation type="submission" date="2020-03" db="EMBL/GenBank/DDBJ databases">
        <title>Whole genome sequencing of clinical and environmental type strains of Ochrobactrum.</title>
        <authorList>
            <person name="Dharne M."/>
        </authorList>
    </citation>
    <scope>NUCLEOTIDE SEQUENCE [LARGE SCALE GENOMIC DNA]</scope>
    <source>
        <strain evidence="9 10">CIP 109452</strain>
    </source>
</reference>
<sequence>MIEHTPLYLAVAITAAFLVGMSKGGLPSVGTLAVPLMALVISPVTAAALLLPIYVISDMFGLYLYRHHYSARNLAILTPAAIVGVGIGWLFSSHLSSTFIGMLVGLVGILFCLNAWIGARYRRKARKADVPGGVFWGVLTGLTSFVSHSGAPPFQMYVLPQHLEKLVFAGTSTILFAIVNAVKLVPYWQLQQFSNLDLSMGLWLIPSAVIGTFAGAKPTRLLPDGPFFLLVQLTLFGLSIKLIADWVMPYFFG</sequence>
<keyword evidence="5 8" id="KW-0812">Transmembrane</keyword>
<comment type="subcellular location">
    <subcellularLocation>
        <location evidence="1 8">Cell membrane</location>
        <topology evidence="1 8">Multi-pass membrane protein</topology>
    </subcellularLocation>
</comment>
<keyword evidence="10" id="KW-1185">Reference proteome</keyword>
<evidence type="ECO:0000313" key="9">
    <source>
        <dbReference type="EMBL" id="NKC04566.1"/>
    </source>
</evidence>
<evidence type="ECO:0000256" key="3">
    <source>
        <dbReference type="ARBA" id="ARBA00022448"/>
    </source>
</evidence>
<dbReference type="PANTHER" id="PTHR30269:SF37">
    <property type="entry name" value="MEMBRANE TRANSPORTER PROTEIN"/>
    <property type="match status" value="1"/>
</dbReference>
<evidence type="ECO:0000256" key="6">
    <source>
        <dbReference type="ARBA" id="ARBA00022989"/>
    </source>
</evidence>
<name>A0ABX1DNP3_9HYPH</name>
<evidence type="ECO:0000313" key="10">
    <source>
        <dbReference type="Proteomes" id="UP000704467"/>
    </source>
</evidence>
<evidence type="ECO:0000256" key="1">
    <source>
        <dbReference type="ARBA" id="ARBA00004651"/>
    </source>
</evidence>
<dbReference type="EMBL" id="JAAVLN010000002">
    <property type="protein sequence ID" value="NKC04566.1"/>
    <property type="molecule type" value="Genomic_DNA"/>
</dbReference>
<feature type="transmembrane region" description="Helical" evidence="8">
    <location>
        <begin position="228"/>
        <end position="252"/>
    </location>
</feature>
<feature type="transmembrane region" description="Helical" evidence="8">
    <location>
        <begin position="166"/>
        <end position="186"/>
    </location>
</feature>
<keyword evidence="6 8" id="KW-1133">Transmembrane helix</keyword>
<proteinExistence type="inferred from homology"/>
<keyword evidence="7 8" id="KW-0472">Membrane</keyword>
<gene>
    <name evidence="9" type="ORF">HED55_19055</name>
</gene>
<evidence type="ECO:0000256" key="7">
    <source>
        <dbReference type="ARBA" id="ARBA00023136"/>
    </source>
</evidence>
<accession>A0ABX1DNP3</accession>
<dbReference type="PANTHER" id="PTHR30269">
    <property type="entry name" value="TRANSMEMBRANE PROTEIN YFCA"/>
    <property type="match status" value="1"/>
</dbReference>